<dbReference type="InterPro" id="IPR025857">
    <property type="entry name" value="MacB_PCD"/>
</dbReference>
<organism evidence="9 10">
    <name type="scientific">Mucilaginibacter pankratovii</name>
    <dbReference type="NCBI Taxonomy" id="2772110"/>
    <lineage>
        <taxon>Bacteria</taxon>
        <taxon>Pseudomonadati</taxon>
        <taxon>Bacteroidota</taxon>
        <taxon>Sphingobacteriia</taxon>
        <taxon>Sphingobacteriales</taxon>
        <taxon>Sphingobacteriaceae</taxon>
        <taxon>Mucilaginibacter</taxon>
    </lineage>
</organism>
<keyword evidence="4 6" id="KW-1133">Transmembrane helix</keyword>
<protein>
    <submittedName>
        <fullName evidence="9">ABC transporter permease</fullName>
    </submittedName>
</protein>
<evidence type="ECO:0000256" key="1">
    <source>
        <dbReference type="ARBA" id="ARBA00004651"/>
    </source>
</evidence>
<comment type="caution">
    <text evidence="9">The sequence shown here is derived from an EMBL/GenBank/DDBJ whole genome shotgun (WGS) entry which is preliminary data.</text>
</comment>
<feature type="transmembrane region" description="Helical" evidence="6">
    <location>
        <begin position="281"/>
        <end position="303"/>
    </location>
</feature>
<keyword evidence="5 6" id="KW-0472">Membrane</keyword>
<feature type="domain" description="ABC3 transporter permease C-terminal" evidence="7">
    <location>
        <begin position="287"/>
        <end position="400"/>
    </location>
</feature>
<dbReference type="InterPro" id="IPR050250">
    <property type="entry name" value="Macrolide_Exporter_MacB"/>
</dbReference>
<evidence type="ECO:0000313" key="10">
    <source>
        <dbReference type="Proteomes" id="UP000606600"/>
    </source>
</evidence>
<feature type="domain" description="MacB-like periplasmic core" evidence="8">
    <location>
        <begin position="20"/>
        <end position="234"/>
    </location>
</feature>
<dbReference type="Pfam" id="PF12704">
    <property type="entry name" value="MacB_PCD"/>
    <property type="match status" value="2"/>
</dbReference>
<dbReference type="RefSeq" id="WP_191190657.1">
    <property type="nucleotide sequence ID" value="NZ_JACWMY010000010.1"/>
</dbReference>
<proteinExistence type="predicted"/>
<evidence type="ECO:0000313" key="9">
    <source>
        <dbReference type="EMBL" id="MBD1365997.1"/>
    </source>
</evidence>
<feature type="domain" description="MacB-like periplasmic core" evidence="8">
    <location>
        <begin position="488"/>
        <end position="612"/>
    </location>
</feature>
<evidence type="ECO:0000256" key="3">
    <source>
        <dbReference type="ARBA" id="ARBA00022692"/>
    </source>
</evidence>
<dbReference type="Proteomes" id="UP000606600">
    <property type="component" value="Unassembled WGS sequence"/>
</dbReference>
<feature type="transmembrane region" description="Helical" evidence="6">
    <location>
        <begin position="668"/>
        <end position="693"/>
    </location>
</feature>
<dbReference type="InterPro" id="IPR003838">
    <property type="entry name" value="ABC3_permease_C"/>
</dbReference>
<keyword evidence="2" id="KW-1003">Cell membrane</keyword>
<evidence type="ECO:0000256" key="6">
    <source>
        <dbReference type="SAM" id="Phobius"/>
    </source>
</evidence>
<feature type="transmembrane region" description="Helical" evidence="6">
    <location>
        <begin position="328"/>
        <end position="355"/>
    </location>
</feature>
<comment type="subcellular location">
    <subcellularLocation>
        <location evidence="1">Cell membrane</location>
        <topology evidence="1">Multi-pass membrane protein</topology>
    </subcellularLocation>
</comment>
<dbReference type="EMBL" id="JACWMY010000010">
    <property type="protein sequence ID" value="MBD1365997.1"/>
    <property type="molecule type" value="Genomic_DNA"/>
</dbReference>
<evidence type="ECO:0000256" key="4">
    <source>
        <dbReference type="ARBA" id="ARBA00022989"/>
    </source>
</evidence>
<sequence>MLKNYIKIAWRNLYKNKAFSLIHILGLTIGITVCMMIFVYIMNEFSVDKFHAKGKRMYRVMRTFDELKEGVPYLSGPYATALLNDFPGDIKQAVRVQPNQGLISFGDKAFVEKKLYNADADFFSLFSFKLLKGNASSVLKDPSSIVLTETTAKKYFGSIDNAMGKVVTLDKQKQLKVTGIAQDVPANSHLNFDVVVPLSNYFNEDYFKVWINNGLFTYVLLDEHSDKAQLEKKFPQFMDKYMGKDMARFGAKFGLKLTALNDIYFEPASAFDNVKHGDKTVVYIFISIAVLIMLIACINFTNLSTIRAVERSKEVGLRKVLGALKNHLVLQFIGESMLLTIISCILSVVILIAAMPWYRELLGYNVSASWNSAPIYLFLAGVIVVIGFLAGSYPAFFLSAFSPIQALKGKLRLGKSGAFFRQSLVVVQFSISVLLIIGTIVIMKQMSFVKGKELGYDKEQAVIVQLDNNDIYNQMSVFKKELESNANIASVSLMSGEPGGFHDMHTFEAEGQHDKFKSRTEFADFQFVKTLGVKIVAGRDFSPQFTTDSTDAVLINQTAAKKLGFTPEQAIGKQIKNTIRDDKPRRVIGVVKDYNFLSLKENMDALIISPAMDRRVAVIKIKAGNIKNSLAVIKQVYSQVAPVYPFEYSFLDQKFDTTYKTDIRQQTMLAIFSGLAIFIACLGLFGLASFTAVKRTKEIGVRKVLGSSVPNILLLLSKDLLKPVAVATVIAIPLGYYFMHTWLQNFAYKTPLHWSIFLFAALITFGIALATVSFKSLNAALANPVKSLRSE</sequence>
<evidence type="ECO:0000256" key="5">
    <source>
        <dbReference type="ARBA" id="ARBA00023136"/>
    </source>
</evidence>
<feature type="transmembrane region" description="Helical" evidence="6">
    <location>
        <begin position="375"/>
        <end position="398"/>
    </location>
</feature>
<dbReference type="Pfam" id="PF02687">
    <property type="entry name" value="FtsX"/>
    <property type="match status" value="2"/>
</dbReference>
<dbReference type="PANTHER" id="PTHR30572">
    <property type="entry name" value="MEMBRANE COMPONENT OF TRANSPORTER-RELATED"/>
    <property type="match status" value="1"/>
</dbReference>
<feature type="transmembrane region" description="Helical" evidence="6">
    <location>
        <begin position="21"/>
        <end position="42"/>
    </location>
</feature>
<gene>
    <name evidence="9" type="ORF">IDJ77_19445</name>
</gene>
<accession>A0ABR7WUL6</accession>
<feature type="transmembrane region" description="Helical" evidence="6">
    <location>
        <begin position="751"/>
        <end position="772"/>
    </location>
</feature>
<evidence type="ECO:0000259" key="8">
    <source>
        <dbReference type="Pfam" id="PF12704"/>
    </source>
</evidence>
<reference evidence="9 10" key="1">
    <citation type="submission" date="2020-09" db="EMBL/GenBank/DDBJ databases">
        <title>Novel species of Mucilaginibacter isolated from a glacier on the Tibetan Plateau.</title>
        <authorList>
            <person name="Liu Q."/>
            <person name="Xin Y.-H."/>
        </authorList>
    </citation>
    <scope>NUCLEOTIDE SEQUENCE [LARGE SCALE GENOMIC DNA]</scope>
    <source>
        <strain evidence="9 10">ZT4R22</strain>
    </source>
</reference>
<evidence type="ECO:0000259" key="7">
    <source>
        <dbReference type="Pfam" id="PF02687"/>
    </source>
</evidence>
<keyword evidence="3 6" id="KW-0812">Transmembrane</keyword>
<feature type="transmembrane region" description="Helical" evidence="6">
    <location>
        <begin position="720"/>
        <end position="739"/>
    </location>
</feature>
<evidence type="ECO:0000256" key="2">
    <source>
        <dbReference type="ARBA" id="ARBA00022475"/>
    </source>
</evidence>
<feature type="transmembrane region" description="Helical" evidence="6">
    <location>
        <begin position="419"/>
        <end position="443"/>
    </location>
</feature>
<dbReference type="PANTHER" id="PTHR30572:SF18">
    <property type="entry name" value="ABC-TYPE MACROLIDE FAMILY EXPORT SYSTEM PERMEASE COMPONENT 2"/>
    <property type="match status" value="1"/>
</dbReference>
<keyword evidence="10" id="KW-1185">Reference proteome</keyword>
<name>A0ABR7WUL6_9SPHI</name>
<feature type="domain" description="ABC3 transporter permease C-terminal" evidence="7">
    <location>
        <begin position="671"/>
        <end position="772"/>
    </location>
</feature>